<evidence type="ECO:0000313" key="3">
    <source>
        <dbReference type="Proteomes" id="UP001189757"/>
    </source>
</evidence>
<gene>
    <name evidence="2" type="ORF">LMG18101_04469</name>
</gene>
<comment type="caution">
    <text evidence="2">The sequence shown here is derived from an EMBL/GenBank/DDBJ whole genome shotgun (WGS) entry which is preliminary data.</text>
</comment>
<evidence type="ECO:0000256" key="1">
    <source>
        <dbReference type="SAM" id="Phobius"/>
    </source>
</evidence>
<keyword evidence="1" id="KW-1133">Transmembrane helix</keyword>
<organism evidence="2 3">
    <name type="scientific">Ralstonia flaminis</name>
    <dbReference type="NCBI Taxonomy" id="3058597"/>
    <lineage>
        <taxon>Bacteria</taxon>
        <taxon>Pseudomonadati</taxon>
        <taxon>Pseudomonadota</taxon>
        <taxon>Betaproteobacteria</taxon>
        <taxon>Burkholderiales</taxon>
        <taxon>Burkholderiaceae</taxon>
        <taxon>Ralstonia</taxon>
    </lineage>
</organism>
<dbReference type="InterPro" id="IPR021733">
    <property type="entry name" value="DUF3304"/>
</dbReference>
<dbReference type="Proteomes" id="UP001189757">
    <property type="component" value="Unassembled WGS sequence"/>
</dbReference>
<dbReference type="Pfam" id="PF11745">
    <property type="entry name" value="DUF3304"/>
    <property type="match status" value="1"/>
</dbReference>
<evidence type="ECO:0008006" key="4">
    <source>
        <dbReference type="Google" id="ProtNLM"/>
    </source>
</evidence>
<reference evidence="2 3" key="1">
    <citation type="submission" date="2023-07" db="EMBL/GenBank/DDBJ databases">
        <authorList>
            <person name="Peeters C."/>
        </authorList>
    </citation>
    <scope>NUCLEOTIDE SEQUENCE [LARGE SCALE GENOMIC DNA]</scope>
    <source>
        <strain evidence="2 3">LMG 18101</strain>
    </source>
</reference>
<dbReference type="EMBL" id="CATZLL010000017">
    <property type="protein sequence ID" value="CAJ0820979.1"/>
    <property type="molecule type" value="Genomic_DNA"/>
</dbReference>
<feature type="transmembrane region" description="Helical" evidence="1">
    <location>
        <begin position="7"/>
        <end position="28"/>
    </location>
</feature>
<accession>A0ABM9KBJ1</accession>
<dbReference type="RefSeq" id="WP_316682411.1">
    <property type="nucleotide sequence ID" value="NZ_CATZLL010000017.1"/>
</dbReference>
<proteinExistence type="predicted"/>
<evidence type="ECO:0000313" key="2">
    <source>
        <dbReference type="EMBL" id="CAJ0820979.1"/>
    </source>
</evidence>
<keyword evidence="3" id="KW-1185">Reference proteome</keyword>
<keyword evidence="1" id="KW-0812">Transmembrane</keyword>
<keyword evidence="1" id="KW-0472">Membrane</keyword>
<protein>
    <recommendedName>
        <fullName evidence="4">DUF3304 domain-containing protein</fullName>
    </recommendedName>
</protein>
<name>A0ABM9KBJ1_9RALS</name>
<sequence>MQIPKPWLRNAGVALGAGAVLALAWWAYDWWHAGTRRATASIVPYNHTHTTVDNFYVDGTWGGISDAKTGGGRSLCCVMIPERWHDRLQVTVKWQLETDPDSNWHEKRVDVPRYNEPGELQVHFYGGDTVKVVVTNWDLRSPNNPLHDEWTKEKD</sequence>